<proteinExistence type="inferred from homology"/>
<evidence type="ECO:0000313" key="3">
    <source>
        <dbReference type="EMBL" id="ARU05959.1"/>
    </source>
</evidence>
<keyword evidence="4" id="KW-1185">Reference proteome</keyword>
<dbReference type="SUPFAM" id="SSF53850">
    <property type="entry name" value="Periplasmic binding protein-like II"/>
    <property type="match status" value="1"/>
</dbReference>
<dbReference type="KEGG" id="cser:CCO03_15930"/>
<evidence type="ECO:0000256" key="1">
    <source>
        <dbReference type="ARBA" id="ARBA00006987"/>
    </source>
</evidence>
<dbReference type="CDD" id="cd07012">
    <property type="entry name" value="PBP2_Bug_TTT"/>
    <property type="match status" value="1"/>
</dbReference>
<evidence type="ECO:0000313" key="4">
    <source>
        <dbReference type="Proteomes" id="UP000196138"/>
    </source>
</evidence>
<accession>A0A1Y0ERM0</accession>
<feature type="signal peptide" evidence="2">
    <location>
        <begin position="1"/>
        <end position="32"/>
    </location>
</feature>
<sequence>MPMSRLNASVARRALCAALALAGLGLSAPALAEAKFPTKPVTLYVPFPPGSATDSMMRALGPVMSKSLGQPVVIDNRPGAAGTLAAAMMAQSKQPDGYQLAVAPATLFKVPHMQKVPYDPMKDLTYIVAFASYTYGLVVPGNSPWKTLNDFVSGAKVATQPLSIATTGSGSSGHAATVLLARHTGIQLQSVPFKGGSEVLQAFVGGHVQGVIDGGWAQNVRQGKGRALVTFSEKRLIPDVPTARELGIDVVTYSPIGLVGPKGMDPKIVQTIQDVIKEAIQDPNFKKALETYDLGETYMTSAEYRKVAERLWVDEKKNLEMLGLIGADAPK</sequence>
<dbReference type="EMBL" id="CP021455">
    <property type="protein sequence ID" value="ARU05959.1"/>
    <property type="molecule type" value="Genomic_DNA"/>
</dbReference>
<dbReference type="Pfam" id="PF03401">
    <property type="entry name" value="TctC"/>
    <property type="match status" value="1"/>
</dbReference>
<name>A0A1Y0ERM0_9BURK</name>
<evidence type="ECO:0000256" key="2">
    <source>
        <dbReference type="SAM" id="SignalP"/>
    </source>
</evidence>
<dbReference type="InterPro" id="IPR005064">
    <property type="entry name" value="BUG"/>
</dbReference>
<gene>
    <name evidence="3" type="ORF">CCO03_15930</name>
</gene>
<feature type="chain" id="PRO_5013186055" description="ABC transporter substrate-binding protein" evidence="2">
    <location>
        <begin position="33"/>
        <end position="331"/>
    </location>
</feature>
<evidence type="ECO:0008006" key="5">
    <source>
        <dbReference type="Google" id="ProtNLM"/>
    </source>
</evidence>
<dbReference type="Gene3D" id="3.40.190.150">
    <property type="entry name" value="Bordetella uptake gene, domain 1"/>
    <property type="match status" value="1"/>
</dbReference>
<organism evidence="3 4">
    <name type="scientific">Comamonas serinivorans</name>
    <dbReference type="NCBI Taxonomy" id="1082851"/>
    <lineage>
        <taxon>Bacteria</taxon>
        <taxon>Pseudomonadati</taxon>
        <taxon>Pseudomonadota</taxon>
        <taxon>Betaproteobacteria</taxon>
        <taxon>Burkholderiales</taxon>
        <taxon>Comamonadaceae</taxon>
        <taxon>Comamonas</taxon>
    </lineage>
</organism>
<keyword evidence="2" id="KW-0732">Signal</keyword>
<dbReference type="Gene3D" id="3.40.190.10">
    <property type="entry name" value="Periplasmic binding protein-like II"/>
    <property type="match status" value="1"/>
</dbReference>
<dbReference type="Proteomes" id="UP000196138">
    <property type="component" value="Chromosome"/>
</dbReference>
<dbReference type="PANTHER" id="PTHR42928:SF5">
    <property type="entry name" value="BLR1237 PROTEIN"/>
    <property type="match status" value="1"/>
</dbReference>
<dbReference type="AlphaFoldDB" id="A0A1Y0ERM0"/>
<dbReference type="InterPro" id="IPR042100">
    <property type="entry name" value="Bug_dom1"/>
</dbReference>
<reference evidence="3 4" key="1">
    <citation type="submission" date="2017-05" db="EMBL/GenBank/DDBJ databases">
        <authorList>
            <person name="Song R."/>
            <person name="Chenine A.L."/>
            <person name="Ruprecht R.M."/>
        </authorList>
    </citation>
    <scope>NUCLEOTIDE SEQUENCE [LARGE SCALE GENOMIC DNA]</scope>
    <source>
        <strain evidence="3 4">DSM 26136</strain>
    </source>
</reference>
<dbReference type="PANTHER" id="PTHR42928">
    <property type="entry name" value="TRICARBOXYLATE-BINDING PROTEIN"/>
    <property type="match status" value="1"/>
</dbReference>
<comment type="similarity">
    <text evidence="1">Belongs to the UPF0065 (bug) family.</text>
</comment>
<protein>
    <recommendedName>
        <fullName evidence="5">ABC transporter substrate-binding protein</fullName>
    </recommendedName>
</protein>
<dbReference type="PIRSF" id="PIRSF017082">
    <property type="entry name" value="YflP"/>
    <property type="match status" value="1"/>
</dbReference>